<keyword evidence="4 8" id="KW-0378">Hydrolase</keyword>
<evidence type="ECO:0000256" key="4">
    <source>
        <dbReference type="ARBA" id="ARBA00022801"/>
    </source>
</evidence>
<dbReference type="GO" id="GO:0008233">
    <property type="term" value="F:peptidase activity"/>
    <property type="evidence" value="ECO:0007669"/>
    <property type="project" value="UniProtKB-KW"/>
</dbReference>
<evidence type="ECO:0000256" key="6">
    <source>
        <dbReference type="ARBA" id="ARBA00023125"/>
    </source>
</evidence>
<evidence type="ECO:0000313" key="10">
    <source>
        <dbReference type="Proteomes" id="UP000479132"/>
    </source>
</evidence>
<keyword evidence="2 8" id="KW-0645">Protease</keyword>
<proteinExistence type="inferred from homology"/>
<dbReference type="EMBL" id="JAALLS010000002">
    <property type="protein sequence ID" value="NGP87236.1"/>
    <property type="molecule type" value="Genomic_DNA"/>
</dbReference>
<dbReference type="InterPro" id="IPR036590">
    <property type="entry name" value="SRAP-like"/>
</dbReference>
<evidence type="ECO:0000256" key="5">
    <source>
        <dbReference type="ARBA" id="ARBA00023124"/>
    </source>
</evidence>
<keyword evidence="7" id="KW-0456">Lyase</keyword>
<dbReference type="Gene3D" id="3.90.1680.10">
    <property type="entry name" value="SOS response associated peptidase-like"/>
    <property type="match status" value="1"/>
</dbReference>
<gene>
    <name evidence="9" type="ORF">G3569_02625</name>
</gene>
<evidence type="ECO:0000256" key="1">
    <source>
        <dbReference type="ARBA" id="ARBA00008136"/>
    </source>
</evidence>
<dbReference type="GO" id="GO:0006508">
    <property type="term" value="P:proteolysis"/>
    <property type="evidence" value="ECO:0007669"/>
    <property type="project" value="UniProtKB-KW"/>
</dbReference>
<dbReference type="Pfam" id="PF02586">
    <property type="entry name" value="SRAP"/>
    <property type="match status" value="1"/>
</dbReference>
<dbReference type="AlphaFoldDB" id="A0A6M1SUK1"/>
<dbReference type="PANTHER" id="PTHR13604">
    <property type="entry name" value="DC12-RELATED"/>
    <property type="match status" value="1"/>
</dbReference>
<dbReference type="RefSeq" id="WP_165265796.1">
    <property type="nucleotide sequence ID" value="NZ_JAALLS010000002.1"/>
</dbReference>
<dbReference type="Proteomes" id="UP000479132">
    <property type="component" value="Unassembled WGS sequence"/>
</dbReference>
<reference evidence="9 10" key="1">
    <citation type="submission" date="2020-02" db="EMBL/GenBank/DDBJ databases">
        <title>Aliifodinibius halophilus 2W32, complete genome.</title>
        <authorList>
            <person name="Li Y."/>
            <person name="Wu S."/>
        </authorList>
    </citation>
    <scope>NUCLEOTIDE SEQUENCE [LARGE SCALE GENOMIC DNA]</scope>
    <source>
        <strain evidence="9 10">2W32</strain>
    </source>
</reference>
<evidence type="ECO:0000256" key="8">
    <source>
        <dbReference type="RuleBase" id="RU364100"/>
    </source>
</evidence>
<keyword evidence="3" id="KW-0227">DNA damage</keyword>
<accession>A0A6M1SUK1</accession>
<protein>
    <recommendedName>
        <fullName evidence="8">Abasic site processing protein</fullName>
        <ecNumber evidence="8">3.4.-.-</ecNumber>
    </recommendedName>
</protein>
<keyword evidence="6" id="KW-0238">DNA-binding</keyword>
<comment type="similarity">
    <text evidence="1 8">Belongs to the SOS response-associated peptidase family.</text>
</comment>
<name>A0A6M1SUK1_9BACT</name>
<keyword evidence="10" id="KW-1185">Reference proteome</keyword>
<evidence type="ECO:0000256" key="2">
    <source>
        <dbReference type="ARBA" id="ARBA00022670"/>
    </source>
</evidence>
<sequence length="224" mass="25619">MSDRFVFQASKEEVKQLFHVTSERDDFFNSDFNITPGSLIPAICKEDGERKLYKFVWGLIPENAEEEKEGRGNYEAAIENLEENKLLIECLAQRRCLIPAKGFYKWKTTEKKSTPFFIRLLSNELTAIAGIYSVWKSSSGRDVYSCAMLTTSANALVQPVDDRMPVLLHPDDHKRWLADNEIKPGDLKQFLNSYLITDLAVNRVSEKVNDLDNNNADLIQPIPK</sequence>
<keyword evidence="5" id="KW-0190">Covalent protein-DNA linkage</keyword>
<dbReference type="GO" id="GO:0106300">
    <property type="term" value="P:protein-DNA covalent cross-linking repair"/>
    <property type="evidence" value="ECO:0007669"/>
    <property type="project" value="InterPro"/>
</dbReference>
<comment type="caution">
    <text evidence="9">The sequence shown here is derived from an EMBL/GenBank/DDBJ whole genome shotgun (WGS) entry which is preliminary data.</text>
</comment>
<dbReference type="PANTHER" id="PTHR13604:SF0">
    <property type="entry name" value="ABASIC SITE PROCESSING PROTEIN HMCES"/>
    <property type="match status" value="1"/>
</dbReference>
<organism evidence="9 10">
    <name type="scientific">Fodinibius halophilus</name>
    <dbReference type="NCBI Taxonomy" id="1736908"/>
    <lineage>
        <taxon>Bacteria</taxon>
        <taxon>Pseudomonadati</taxon>
        <taxon>Balneolota</taxon>
        <taxon>Balneolia</taxon>
        <taxon>Balneolales</taxon>
        <taxon>Balneolaceae</taxon>
        <taxon>Fodinibius</taxon>
    </lineage>
</organism>
<dbReference type="EC" id="3.4.-.-" evidence="8"/>
<dbReference type="SUPFAM" id="SSF143081">
    <property type="entry name" value="BB1717-like"/>
    <property type="match status" value="1"/>
</dbReference>
<evidence type="ECO:0000256" key="7">
    <source>
        <dbReference type="ARBA" id="ARBA00023239"/>
    </source>
</evidence>
<dbReference type="GO" id="GO:0016829">
    <property type="term" value="F:lyase activity"/>
    <property type="evidence" value="ECO:0007669"/>
    <property type="project" value="UniProtKB-KW"/>
</dbReference>
<evidence type="ECO:0000256" key="3">
    <source>
        <dbReference type="ARBA" id="ARBA00022763"/>
    </source>
</evidence>
<evidence type="ECO:0000313" key="9">
    <source>
        <dbReference type="EMBL" id="NGP87236.1"/>
    </source>
</evidence>
<dbReference type="GO" id="GO:0003697">
    <property type="term" value="F:single-stranded DNA binding"/>
    <property type="evidence" value="ECO:0007669"/>
    <property type="project" value="InterPro"/>
</dbReference>
<dbReference type="InterPro" id="IPR003738">
    <property type="entry name" value="SRAP"/>
</dbReference>